<evidence type="ECO:0008006" key="4">
    <source>
        <dbReference type="Google" id="ProtNLM"/>
    </source>
</evidence>
<organism evidence="2 3">
    <name type="scientific">Alicyclobacillus fodiniaquatilis</name>
    <dbReference type="NCBI Taxonomy" id="1661150"/>
    <lineage>
        <taxon>Bacteria</taxon>
        <taxon>Bacillati</taxon>
        <taxon>Bacillota</taxon>
        <taxon>Bacilli</taxon>
        <taxon>Bacillales</taxon>
        <taxon>Alicyclobacillaceae</taxon>
        <taxon>Alicyclobacillus</taxon>
    </lineage>
</organism>
<feature type="chain" id="PRO_5045615445" description="Photosynthesis system II assembly factor Ycf48/Hcf136-like domain-containing protein" evidence="1">
    <location>
        <begin position="22"/>
        <end position="428"/>
    </location>
</feature>
<dbReference type="PROSITE" id="PS51257">
    <property type="entry name" value="PROKAR_LIPOPROTEIN"/>
    <property type="match status" value="1"/>
</dbReference>
<evidence type="ECO:0000313" key="3">
    <source>
        <dbReference type="Proteomes" id="UP001597079"/>
    </source>
</evidence>
<evidence type="ECO:0000256" key="1">
    <source>
        <dbReference type="SAM" id="SignalP"/>
    </source>
</evidence>
<proteinExistence type="predicted"/>
<sequence length="428" mass="46440">MRLSRSFATGMALAIFMGATGCGTANNQTGALVSKSMTSSKKTSTSGWMLHKPEHPGIPATVRLNSLERSNSWYTIDMASNEIGYRWGFLNGHFAMERTEDGGQNWNSVALPMTLTLAQMTPGNGQLINPNVQILDETTVYMFAVSGHQLIALHSADGGSHFSTKRLPLATNGLRIESVNLLGDTDGWILLRGSGQDAATHLLYHLTNAATKATSQHVTAGATDAGLPASAQAVVRFTNPKDGWLLATATDGKLRLYATADGGATWRMRNLAAPSELDGYKAARVYTPVILEQEGTFVVRYTRTGAQSPVKTVVFRSRDRGVHFTGQIVNELNDAMADYTGQPVFFATPDYGWSISDARLVMTRDSGTSWKTIHAPGLETTLHSYPRVLALDFVSDLSGFVLLQSQDYRKTQLLHTDDEGSSWSVVQS</sequence>
<dbReference type="Proteomes" id="UP001597079">
    <property type="component" value="Unassembled WGS sequence"/>
</dbReference>
<accession>A0ABW4JM51</accession>
<protein>
    <recommendedName>
        <fullName evidence="4">Photosynthesis system II assembly factor Ycf48/Hcf136-like domain-containing protein</fullName>
    </recommendedName>
</protein>
<name>A0ABW4JM51_9BACL</name>
<keyword evidence="3" id="KW-1185">Reference proteome</keyword>
<dbReference type="Gene3D" id="2.130.10.10">
    <property type="entry name" value="YVTN repeat-like/Quinoprotein amine dehydrogenase"/>
    <property type="match status" value="2"/>
</dbReference>
<dbReference type="EMBL" id="JBHUCX010000083">
    <property type="protein sequence ID" value="MFD1676890.1"/>
    <property type="molecule type" value="Genomic_DNA"/>
</dbReference>
<keyword evidence="1" id="KW-0732">Signal</keyword>
<dbReference type="SUPFAM" id="SSF110296">
    <property type="entry name" value="Oligoxyloglucan reducing end-specific cellobiohydrolase"/>
    <property type="match status" value="1"/>
</dbReference>
<gene>
    <name evidence="2" type="ORF">ACFSB2_19640</name>
</gene>
<reference evidence="3" key="1">
    <citation type="journal article" date="2019" name="Int. J. Syst. Evol. Microbiol.">
        <title>The Global Catalogue of Microorganisms (GCM) 10K type strain sequencing project: providing services to taxonomists for standard genome sequencing and annotation.</title>
        <authorList>
            <consortium name="The Broad Institute Genomics Platform"/>
            <consortium name="The Broad Institute Genome Sequencing Center for Infectious Disease"/>
            <person name="Wu L."/>
            <person name="Ma J."/>
        </authorList>
    </citation>
    <scope>NUCLEOTIDE SEQUENCE [LARGE SCALE GENOMIC DNA]</scope>
    <source>
        <strain evidence="3">CGMCC 1.12286</strain>
    </source>
</reference>
<feature type="signal peptide" evidence="1">
    <location>
        <begin position="1"/>
        <end position="21"/>
    </location>
</feature>
<dbReference type="InterPro" id="IPR015943">
    <property type="entry name" value="WD40/YVTN_repeat-like_dom_sf"/>
</dbReference>
<evidence type="ECO:0000313" key="2">
    <source>
        <dbReference type="EMBL" id="MFD1676890.1"/>
    </source>
</evidence>
<comment type="caution">
    <text evidence="2">The sequence shown here is derived from an EMBL/GenBank/DDBJ whole genome shotgun (WGS) entry which is preliminary data.</text>
</comment>
<dbReference type="RefSeq" id="WP_377944798.1">
    <property type="nucleotide sequence ID" value="NZ_JBHUCX010000083.1"/>
</dbReference>